<dbReference type="EMBL" id="JAGIZQ010000004">
    <property type="protein sequence ID" value="KAH6631454.1"/>
    <property type="molecule type" value="Genomic_DNA"/>
</dbReference>
<organism evidence="1 2">
    <name type="scientific">Chaetomium tenue</name>
    <dbReference type="NCBI Taxonomy" id="1854479"/>
    <lineage>
        <taxon>Eukaryota</taxon>
        <taxon>Fungi</taxon>
        <taxon>Dikarya</taxon>
        <taxon>Ascomycota</taxon>
        <taxon>Pezizomycotina</taxon>
        <taxon>Sordariomycetes</taxon>
        <taxon>Sordariomycetidae</taxon>
        <taxon>Sordariales</taxon>
        <taxon>Chaetomiaceae</taxon>
        <taxon>Chaetomium</taxon>
    </lineage>
</organism>
<proteinExistence type="predicted"/>
<protein>
    <submittedName>
        <fullName evidence="1">Uncharacterized protein</fullName>
    </submittedName>
</protein>
<gene>
    <name evidence="1" type="ORF">F5144DRAFT_620544</name>
</gene>
<reference evidence="1 2" key="1">
    <citation type="journal article" date="2021" name="Nat. Commun.">
        <title>Genetic determinants of endophytism in the Arabidopsis root mycobiome.</title>
        <authorList>
            <person name="Mesny F."/>
            <person name="Miyauchi S."/>
            <person name="Thiergart T."/>
            <person name="Pickel B."/>
            <person name="Atanasova L."/>
            <person name="Karlsson M."/>
            <person name="Huettel B."/>
            <person name="Barry K.W."/>
            <person name="Haridas S."/>
            <person name="Chen C."/>
            <person name="Bauer D."/>
            <person name="Andreopoulos W."/>
            <person name="Pangilinan J."/>
            <person name="LaButti K."/>
            <person name="Riley R."/>
            <person name="Lipzen A."/>
            <person name="Clum A."/>
            <person name="Drula E."/>
            <person name="Henrissat B."/>
            <person name="Kohler A."/>
            <person name="Grigoriev I.V."/>
            <person name="Martin F.M."/>
            <person name="Hacquard S."/>
        </authorList>
    </citation>
    <scope>NUCLEOTIDE SEQUENCE [LARGE SCALE GENOMIC DNA]</scope>
    <source>
        <strain evidence="1 2">MPI-SDFR-AT-0079</strain>
    </source>
</reference>
<evidence type="ECO:0000313" key="1">
    <source>
        <dbReference type="EMBL" id="KAH6631454.1"/>
    </source>
</evidence>
<comment type="caution">
    <text evidence="1">The sequence shown here is derived from an EMBL/GenBank/DDBJ whole genome shotgun (WGS) entry which is preliminary data.</text>
</comment>
<dbReference type="Proteomes" id="UP000724584">
    <property type="component" value="Unassembled WGS sequence"/>
</dbReference>
<sequence length="156" mass="16945">MLEAPVPLARSPWRDTGFSFCCVMEKDCAMDSAEHWGGVRLCMKPKSSVAAEVTSFQAQVETSAKIVSVCLNLCSCGASVSGKLLTSCQFRQGETEERETHDPEPHPAEARVTAFLGDARKIELLNPRCFNPLMVGINDDDAARATHGRGCSELII</sequence>
<accession>A0ACB7P7L3</accession>
<evidence type="ECO:0000313" key="2">
    <source>
        <dbReference type="Proteomes" id="UP000724584"/>
    </source>
</evidence>
<keyword evidence="2" id="KW-1185">Reference proteome</keyword>
<name>A0ACB7P7L3_9PEZI</name>